<protein>
    <submittedName>
        <fullName evidence="1">Uncharacterized protein</fullName>
    </submittedName>
</protein>
<evidence type="ECO:0000313" key="1">
    <source>
        <dbReference type="EMBL" id="KUG14522.1"/>
    </source>
</evidence>
<comment type="caution">
    <text evidence="1">The sequence shown here is derived from an EMBL/GenBank/DDBJ whole genome shotgun (WGS) entry which is preliminary data.</text>
</comment>
<organism evidence="1">
    <name type="scientific">hydrocarbon metagenome</name>
    <dbReference type="NCBI Taxonomy" id="938273"/>
    <lineage>
        <taxon>unclassified sequences</taxon>
        <taxon>metagenomes</taxon>
        <taxon>ecological metagenomes</taxon>
    </lineage>
</organism>
<gene>
    <name evidence="1" type="ORF">ASZ90_015844</name>
</gene>
<proteinExistence type="predicted"/>
<sequence length="51" mass="5443">MKAASPLPDVFRVGARRSGGEERTIVVTILGLHRPLRQVKANPAHGSPLSV</sequence>
<accession>A0A0W8F0T9</accession>
<name>A0A0W8F0T9_9ZZZZ</name>
<reference evidence="1" key="1">
    <citation type="journal article" date="2015" name="Proc. Natl. Acad. Sci. U.S.A.">
        <title>Networks of energetic and metabolic interactions define dynamics in microbial communities.</title>
        <authorList>
            <person name="Embree M."/>
            <person name="Liu J.K."/>
            <person name="Al-Bassam M.M."/>
            <person name="Zengler K."/>
        </authorList>
    </citation>
    <scope>NUCLEOTIDE SEQUENCE</scope>
</reference>
<dbReference type="EMBL" id="LNQE01001648">
    <property type="protein sequence ID" value="KUG14522.1"/>
    <property type="molecule type" value="Genomic_DNA"/>
</dbReference>
<dbReference type="AlphaFoldDB" id="A0A0W8F0T9"/>